<dbReference type="CDD" id="cd01856">
    <property type="entry name" value="YlqF"/>
    <property type="match status" value="1"/>
</dbReference>
<evidence type="ECO:0000256" key="1">
    <source>
        <dbReference type="ARBA" id="ARBA00022741"/>
    </source>
</evidence>
<comment type="subcellular location">
    <subcellularLocation>
        <location evidence="3">Mitochondrion inner membrane</location>
        <topology evidence="3">Peripheral membrane protein</topology>
    </subcellularLocation>
</comment>
<keyword evidence="3" id="KW-0496">Mitochondrion</keyword>
<dbReference type="Gene3D" id="1.10.1580.10">
    <property type="match status" value="1"/>
</dbReference>
<dbReference type="PANTHER" id="PTHR45782">
    <property type="entry name" value="MITOCHONDRIAL RIBOSOME-ASSOCIATED GTPASE 1"/>
    <property type="match status" value="1"/>
</dbReference>
<reference evidence="6" key="1">
    <citation type="submission" date="2017-10" db="EMBL/GenBank/DDBJ databases">
        <title>Paulinella longichromatophora chromatophore genome.</title>
        <authorList>
            <person name="Lhee D."/>
            <person name="Yoon H.S."/>
        </authorList>
    </citation>
    <scope>NUCLEOTIDE SEQUENCE</scope>
</reference>
<dbReference type="InterPro" id="IPR019991">
    <property type="entry name" value="GTP-bd_ribosome_bgen"/>
</dbReference>
<dbReference type="Gene3D" id="3.40.50.300">
    <property type="entry name" value="P-loop containing nucleotide triphosphate hydrolases"/>
    <property type="match status" value="1"/>
</dbReference>
<dbReference type="AlphaFoldDB" id="A0A2H4ZP93"/>
<keyword evidence="2 3" id="KW-0342">GTP-binding</keyword>
<dbReference type="InterPro" id="IPR016478">
    <property type="entry name" value="GTPase_MTG1"/>
</dbReference>
<evidence type="ECO:0000256" key="2">
    <source>
        <dbReference type="ARBA" id="ARBA00023134"/>
    </source>
</evidence>
<evidence type="ECO:0000256" key="4">
    <source>
        <dbReference type="PIRSR" id="PIRSR006230-1"/>
    </source>
</evidence>
<name>A0A2H4ZP93_9EUKA</name>
<evidence type="ECO:0000256" key="3">
    <source>
        <dbReference type="PIRNR" id="PIRNR006230"/>
    </source>
</evidence>
<dbReference type="PANTHER" id="PTHR45782:SF5">
    <property type="entry name" value="DAR GTPASE 3, CHLOROPLASTIC"/>
    <property type="match status" value="1"/>
</dbReference>
<dbReference type="Pfam" id="PF01926">
    <property type="entry name" value="MMR_HSR1"/>
    <property type="match status" value="1"/>
</dbReference>
<feature type="domain" description="G" evidence="5">
    <location>
        <begin position="142"/>
        <end position="196"/>
    </location>
</feature>
<evidence type="ECO:0000313" key="6">
    <source>
        <dbReference type="EMBL" id="AUG32340.1"/>
    </source>
</evidence>
<dbReference type="GO" id="GO:0003924">
    <property type="term" value="F:GTPase activity"/>
    <property type="evidence" value="ECO:0007669"/>
    <property type="project" value="TreeGrafter"/>
</dbReference>
<accession>A0A2H4ZP93</accession>
<comment type="similarity">
    <text evidence="3">Belongs to the TRAFAC class YlqF/YawG GTPase family. MTG1 subfamily.</text>
</comment>
<dbReference type="GO" id="GO:0005743">
    <property type="term" value="C:mitochondrial inner membrane"/>
    <property type="evidence" value="ECO:0007669"/>
    <property type="project" value="UniProtKB-SubCell"/>
</dbReference>
<feature type="binding site" evidence="4">
    <location>
        <begin position="77"/>
        <end position="80"/>
    </location>
    <ligand>
        <name>GTP</name>
        <dbReference type="ChEBI" id="CHEBI:37565"/>
    </ligand>
</feature>
<gene>
    <name evidence="6" type="ORF">PLO_343</name>
</gene>
<evidence type="ECO:0000259" key="5">
    <source>
        <dbReference type="Pfam" id="PF01926"/>
    </source>
</evidence>
<keyword evidence="6" id="KW-0934">Plastid</keyword>
<dbReference type="GO" id="GO:0005525">
    <property type="term" value="F:GTP binding"/>
    <property type="evidence" value="ECO:0007669"/>
    <property type="project" value="UniProtKB-KW"/>
</dbReference>
<dbReference type="NCBIfam" id="TIGR03596">
    <property type="entry name" value="GTPase_YlqF"/>
    <property type="match status" value="1"/>
</dbReference>
<dbReference type="InterPro" id="IPR023179">
    <property type="entry name" value="GTP-bd_ortho_bundle_sf"/>
</dbReference>
<dbReference type="GO" id="GO:0006412">
    <property type="term" value="P:translation"/>
    <property type="evidence" value="ECO:0007669"/>
    <property type="project" value="TreeGrafter"/>
</dbReference>
<dbReference type="EMBL" id="MG264610">
    <property type="protein sequence ID" value="AUG32340.1"/>
    <property type="molecule type" value="Genomic_DNA"/>
</dbReference>
<keyword evidence="1 3" id="KW-0547">Nucleotide-binding</keyword>
<proteinExistence type="inferred from homology"/>
<dbReference type="PIRSF" id="PIRSF006230">
    <property type="entry name" value="MG442"/>
    <property type="match status" value="1"/>
</dbReference>
<dbReference type="SUPFAM" id="SSF52540">
    <property type="entry name" value="P-loop containing nucleoside triphosphate hydrolases"/>
    <property type="match status" value="1"/>
</dbReference>
<organism evidence="6">
    <name type="scientific">Paulinella longichromatophora</name>
    <dbReference type="NCBI Taxonomy" id="1708747"/>
    <lineage>
        <taxon>Eukaryota</taxon>
        <taxon>Sar</taxon>
        <taxon>Rhizaria</taxon>
        <taxon>Cercozoa</taxon>
        <taxon>Imbricatea</taxon>
        <taxon>Silicofilosea</taxon>
        <taxon>Euglyphida</taxon>
        <taxon>Paulinellidae</taxon>
        <taxon>Paulinella</taxon>
    </lineage>
</organism>
<protein>
    <recommendedName>
        <fullName evidence="3">Mitochondrial GTPase 1</fullName>
    </recommendedName>
</protein>
<dbReference type="InterPro" id="IPR006073">
    <property type="entry name" value="GTP-bd"/>
</dbReference>
<sequence length="310" mass="35034">MTSDIYSSQLNLQLLNRGYPIIQWYPGHIAKADQLLSSFIASVDLIIEVRDARVPFSSAHPKLKLWCQNKQHLLVLNRRDMISDTALQTWDSWLKLQGEIPWWCDAKLGNGIKQLKKAITGTSYVFNNRRMARGMKARPVRAVVLGFPNVGKSALINRLVKKKIVASARRAGITRSLNWVRVSQEIDLLDSPGILPPRLDDQRGALLLAICDNIGESAYNTETTAIELLRLFQQFSVISVTGFQLNCLQERYHIEVPVKSINSIDWLKLAADHHTNGNLTRMSQRLLEDFRQSYLGPILLELPPVTSVGL</sequence>
<geneLocation type="plastid" evidence="6"/>
<dbReference type="InterPro" id="IPR027417">
    <property type="entry name" value="P-loop_NTPase"/>
</dbReference>
<feature type="binding site" evidence="4">
    <location>
        <position position="193"/>
    </location>
    <ligand>
        <name>GTP</name>
        <dbReference type="ChEBI" id="CHEBI:37565"/>
    </ligand>
</feature>